<evidence type="ECO:0000256" key="4">
    <source>
        <dbReference type="ARBA" id="ARBA00022859"/>
    </source>
</evidence>
<feature type="chain" id="PRO_5034094968" description="Ig-like domain-containing protein" evidence="9">
    <location>
        <begin position="20"/>
        <end position="330"/>
    </location>
</feature>
<accession>A0A8C6SV89</accession>
<keyword evidence="7" id="KW-0325">Glycoprotein</keyword>
<evidence type="ECO:0000256" key="9">
    <source>
        <dbReference type="SAM" id="SignalP"/>
    </source>
</evidence>
<proteinExistence type="predicted"/>
<comment type="subcellular location">
    <subcellularLocation>
        <location evidence="1">Cell membrane</location>
    </subcellularLocation>
</comment>
<evidence type="ECO:0000259" key="10">
    <source>
        <dbReference type="PROSITE" id="PS50835"/>
    </source>
</evidence>
<keyword evidence="12" id="KW-1185">Reference proteome</keyword>
<evidence type="ECO:0000256" key="5">
    <source>
        <dbReference type="ARBA" id="ARBA00023136"/>
    </source>
</evidence>
<evidence type="ECO:0000256" key="7">
    <source>
        <dbReference type="ARBA" id="ARBA00023180"/>
    </source>
</evidence>
<evidence type="ECO:0000256" key="6">
    <source>
        <dbReference type="ARBA" id="ARBA00023157"/>
    </source>
</evidence>
<feature type="domain" description="Ig-like" evidence="10">
    <location>
        <begin position="134"/>
        <end position="230"/>
    </location>
</feature>
<dbReference type="InterPro" id="IPR036179">
    <property type="entry name" value="Ig-like_dom_sf"/>
</dbReference>
<keyword evidence="6" id="KW-1015">Disulfide bond</keyword>
<feature type="domain" description="Ig-like" evidence="10">
    <location>
        <begin position="32"/>
        <end position="122"/>
    </location>
</feature>
<evidence type="ECO:0000256" key="8">
    <source>
        <dbReference type="SAM" id="Phobius"/>
    </source>
</evidence>
<dbReference type="InterPro" id="IPR013106">
    <property type="entry name" value="Ig_V-set"/>
</dbReference>
<reference evidence="11" key="1">
    <citation type="submission" date="2025-08" db="UniProtKB">
        <authorList>
            <consortium name="Ensembl"/>
        </authorList>
    </citation>
    <scope>IDENTIFICATION</scope>
</reference>
<reference evidence="11" key="2">
    <citation type="submission" date="2025-09" db="UniProtKB">
        <authorList>
            <consortium name="Ensembl"/>
        </authorList>
    </citation>
    <scope>IDENTIFICATION</scope>
</reference>
<dbReference type="SUPFAM" id="SSF48726">
    <property type="entry name" value="Immunoglobulin"/>
    <property type="match status" value="2"/>
</dbReference>
<keyword evidence="5 8" id="KW-0472">Membrane</keyword>
<keyword evidence="4" id="KW-0391">Immunity</keyword>
<dbReference type="GO" id="GO:0002376">
    <property type="term" value="P:immune system process"/>
    <property type="evidence" value="ECO:0007669"/>
    <property type="project" value="UniProtKB-KW"/>
</dbReference>
<dbReference type="Gene3D" id="2.60.40.10">
    <property type="entry name" value="Immunoglobulins"/>
    <property type="match status" value="2"/>
</dbReference>
<keyword evidence="3 9" id="KW-0732">Signal</keyword>
<evidence type="ECO:0000313" key="11">
    <source>
        <dbReference type="Ensembl" id="ENSNMLP00000011587.1"/>
    </source>
</evidence>
<dbReference type="InterPro" id="IPR003599">
    <property type="entry name" value="Ig_sub"/>
</dbReference>
<keyword evidence="8" id="KW-1133">Transmembrane helix</keyword>
<dbReference type="Pfam" id="PF07686">
    <property type="entry name" value="V-set"/>
    <property type="match status" value="2"/>
</dbReference>
<name>A0A8C6SV89_9GOBI</name>
<dbReference type="SMART" id="SM00409">
    <property type="entry name" value="IG"/>
    <property type="match status" value="2"/>
</dbReference>
<dbReference type="InterPro" id="IPR013783">
    <property type="entry name" value="Ig-like_fold"/>
</dbReference>
<sequence>GIPSMRMLFSLHCVFRLSALESKAMMSSGSQPSTYIKSTFLPVTVGQNVTLNCSYVNNFRAKLYWFKQSLDNTQTMASSHFDKTEFLNEFTSNRRFSLDIENGRNNLGMTNVQISDSAVYHCICCVAHQLQLLATVHVIVNELNSGLRVDQRESETVELGRSLRLNCSVQFGTCDGRHSVHWFKQSEESAPGVLYSHSDQCEKTTDKSCVYSLPVRNVSSEQTGTYYCAVAACGQVLFGNGTRIEIGKLHFKLESRVDPVVAVLAGALAFTSVLVVLLVYSLCLVKRKLKRQNTGKNQQDNLHYAALSVNAKSRRPRNADQTDCVYSGVR</sequence>
<evidence type="ECO:0000256" key="1">
    <source>
        <dbReference type="ARBA" id="ARBA00004236"/>
    </source>
</evidence>
<evidence type="ECO:0000313" key="12">
    <source>
        <dbReference type="Proteomes" id="UP000694523"/>
    </source>
</evidence>
<dbReference type="PANTHER" id="PTHR19433">
    <property type="entry name" value="T-CELL RECEPTOR ALPHA CHAIN V REGION-RELATED"/>
    <property type="match status" value="1"/>
</dbReference>
<evidence type="ECO:0000256" key="3">
    <source>
        <dbReference type="ARBA" id="ARBA00022729"/>
    </source>
</evidence>
<dbReference type="GO" id="GO:0009617">
    <property type="term" value="P:response to bacterium"/>
    <property type="evidence" value="ECO:0007669"/>
    <property type="project" value="TreeGrafter"/>
</dbReference>
<protein>
    <recommendedName>
        <fullName evidence="10">Ig-like domain-containing protein</fullName>
    </recommendedName>
</protein>
<organism evidence="11 12">
    <name type="scientific">Neogobius melanostomus</name>
    <name type="common">round goby</name>
    <dbReference type="NCBI Taxonomy" id="47308"/>
    <lineage>
        <taxon>Eukaryota</taxon>
        <taxon>Metazoa</taxon>
        <taxon>Chordata</taxon>
        <taxon>Craniata</taxon>
        <taxon>Vertebrata</taxon>
        <taxon>Euteleostomi</taxon>
        <taxon>Actinopterygii</taxon>
        <taxon>Neopterygii</taxon>
        <taxon>Teleostei</taxon>
        <taxon>Neoteleostei</taxon>
        <taxon>Acanthomorphata</taxon>
        <taxon>Gobiaria</taxon>
        <taxon>Gobiiformes</taxon>
        <taxon>Gobioidei</taxon>
        <taxon>Gobiidae</taxon>
        <taxon>Benthophilinae</taxon>
        <taxon>Neogobiini</taxon>
        <taxon>Neogobius</taxon>
    </lineage>
</organism>
<feature type="transmembrane region" description="Helical" evidence="8">
    <location>
        <begin position="260"/>
        <end position="285"/>
    </location>
</feature>
<dbReference type="AlphaFoldDB" id="A0A8C6SV89"/>
<dbReference type="GO" id="GO:0005886">
    <property type="term" value="C:plasma membrane"/>
    <property type="evidence" value="ECO:0007669"/>
    <property type="project" value="UniProtKB-SubCell"/>
</dbReference>
<keyword evidence="8" id="KW-0812">Transmembrane</keyword>
<dbReference type="Proteomes" id="UP000694523">
    <property type="component" value="Unplaced"/>
</dbReference>
<keyword evidence="2" id="KW-1003">Cell membrane</keyword>
<dbReference type="InterPro" id="IPR052051">
    <property type="entry name" value="TCR_complex_component"/>
</dbReference>
<evidence type="ECO:0000256" key="2">
    <source>
        <dbReference type="ARBA" id="ARBA00022475"/>
    </source>
</evidence>
<dbReference type="SMART" id="SM00406">
    <property type="entry name" value="IGv"/>
    <property type="match status" value="2"/>
</dbReference>
<dbReference type="InterPro" id="IPR007110">
    <property type="entry name" value="Ig-like_dom"/>
</dbReference>
<dbReference type="PROSITE" id="PS50835">
    <property type="entry name" value="IG_LIKE"/>
    <property type="match status" value="2"/>
</dbReference>
<dbReference type="Ensembl" id="ENSNMLT00000013101.1">
    <property type="protein sequence ID" value="ENSNMLP00000011587.1"/>
    <property type="gene ID" value="ENSNMLG00000007929.1"/>
</dbReference>
<dbReference type="PANTHER" id="PTHR19433:SF111">
    <property type="entry name" value="T CELL RECEPTOR ALPHA VARIABLE 4"/>
    <property type="match status" value="1"/>
</dbReference>
<feature type="signal peptide" evidence="9">
    <location>
        <begin position="1"/>
        <end position="19"/>
    </location>
</feature>